<dbReference type="Gene3D" id="1.10.10.10">
    <property type="entry name" value="Winged helix-like DNA-binding domain superfamily/Winged helix DNA-binding domain"/>
    <property type="match status" value="1"/>
</dbReference>
<dbReference type="InterPro" id="IPR036388">
    <property type="entry name" value="WH-like_DNA-bd_sf"/>
</dbReference>
<dbReference type="GO" id="GO:0045892">
    <property type="term" value="P:negative regulation of DNA-templated transcription"/>
    <property type="evidence" value="ECO:0007669"/>
    <property type="project" value="InterPro"/>
</dbReference>
<dbReference type="Gene3D" id="1.10.4040.10">
    <property type="entry name" value="Penicillinase repressor domain"/>
    <property type="match status" value="1"/>
</dbReference>
<organism evidence="5">
    <name type="scientific">marine metagenome</name>
    <dbReference type="NCBI Taxonomy" id="408172"/>
    <lineage>
        <taxon>unclassified sequences</taxon>
        <taxon>metagenomes</taxon>
        <taxon>ecological metagenomes</taxon>
    </lineage>
</organism>
<evidence type="ECO:0000256" key="3">
    <source>
        <dbReference type="ARBA" id="ARBA00023125"/>
    </source>
</evidence>
<evidence type="ECO:0008006" key="6">
    <source>
        <dbReference type="Google" id="ProtNLM"/>
    </source>
</evidence>
<dbReference type="EMBL" id="UINC01057290">
    <property type="protein sequence ID" value="SVB78274.1"/>
    <property type="molecule type" value="Genomic_DNA"/>
</dbReference>
<dbReference type="AlphaFoldDB" id="A0A382GTU5"/>
<keyword evidence="2" id="KW-0805">Transcription regulation</keyword>
<dbReference type="InterPro" id="IPR036390">
    <property type="entry name" value="WH_DNA-bd_sf"/>
</dbReference>
<dbReference type="GO" id="GO:0003677">
    <property type="term" value="F:DNA binding"/>
    <property type="evidence" value="ECO:0007669"/>
    <property type="project" value="UniProtKB-KW"/>
</dbReference>
<evidence type="ECO:0000313" key="5">
    <source>
        <dbReference type="EMBL" id="SVB78274.1"/>
    </source>
</evidence>
<keyword evidence="4" id="KW-0804">Transcription</keyword>
<comment type="similarity">
    <text evidence="1">Belongs to the BlaI transcriptional regulatory family.</text>
</comment>
<evidence type="ECO:0000256" key="2">
    <source>
        <dbReference type="ARBA" id="ARBA00023015"/>
    </source>
</evidence>
<gene>
    <name evidence="5" type="ORF">METZ01_LOCUS231128</name>
</gene>
<dbReference type="InterPro" id="IPR005650">
    <property type="entry name" value="BlaI_family"/>
</dbReference>
<evidence type="ECO:0000256" key="1">
    <source>
        <dbReference type="ARBA" id="ARBA00011046"/>
    </source>
</evidence>
<reference evidence="5" key="1">
    <citation type="submission" date="2018-05" db="EMBL/GenBank/DDBJ databases">
        <authorList>
            <person name="Lanie J.A."/>
            <person name="Ng W.-L."/>
            <person name="Kazmierczak K.M."/>
            <person name="Andrzejewski T.M."/>
            <person name="Davidsen T.M."/>
            <person name="Wayne K.J."/>
            <person name="Tettelin H."/>
            <person name="Glass J.I."/>
            <person name="Rusch D."/>
            <person name="Podicherti R."/>
            <person name="Tsui H.-C.T."/>
            <person name="Winkler M.E."/>
        </authorList>
    </citation>
    <scope>NUCLEOTIDE SEQUENCE</scope>
</reference>
<accession>A0A382GTU5</accession>
<keyword evidence="3" id="KW-0238">DNA-binding</keyword>
<sequence>MGRKKLSALTDLELDVMNIVWKYGSVTVRQIVEELRAFRPLAYTTVQTVLTILTQKGFVGYTPRGRAYVYRAIIQPKGIREETVNAVVDKLFEGSHQSLMLHLIDSDSLTSDEATELRRLLDRKLQEAD</sequence>
<evidence type="ECO:0000256" key="4">
    <source>
        <dbReference type="ARBA" id="ARBA00023163"/>
    </source>
</evidence>
<dbReference type="Pfam" id="PF03965">
    <property type="entry name" value="Penicillinase_R"/>
    <property type="match status" value="1"/>
</dbReference>
<proteinExistence type="inferred from homology"/>
<dbReference type="PIRSF" id="PIRSF019455">
    <property type="entry name" value="CopR_AtkY"/>
    <property type="match status" value="1"/>
</dbReference>
<name>A0A382GTU5_9ZZZZ</name>
<protein>
    <recommendedName>
        <fullName evidence="6">HTH marR-type domain-containing protein</fullName>
    </recommendedName>
</protein>
<dbReference type="SUPFAM" id="SSF46785">
    <property type="entry name" value="Winged helix' DNA-binding domain"/>
    <property type="match status" value="1"/>
</dbReference>